<protein>
    <submittedName>
        <fullName evidence="1">Uncharacterized protein</fullName>
    </submittedName>
</protein>
<accession>A0AAN0T2L1</accession>
<dbReference type="AlphaFoldDB" id="A0AAN0T2L1"/>
<dbReference type="EMBL" id="CP010525">
    <property type="protein sequence ID" value="AJO21537.1"/>
    <property type="molecule type" value="Genomic_DNA"/>
</dbReference>
<evidence type="ECO:0000313" key="1">
    <source>
        <dbReference type="EMBL" id="AJO21537.1"/>
    </source>
</evidence>
<organism evidence="1 2">
    <name type="scientific">Heyndrickxia coagulans</name>
    <name type="common">Weizmannia coagulans</name>
    <dbReference type="NCBI Taxonomy" id="1398"/>
    <lineage>
        <taxon>Bacteria</taxon>
        <taxon>Bacillati</taxon>
        <taxon>Bacillota</taxon>
        <taxon>Bacilli</taxon>
        <taxon>Bacillales</taxon>
        <taxon>Bacillaceae</taxon>
        <taxon>Heyndrickxia</taxon>
    </lineage>
</organism>
<reference evidence="2" key="1">
    <citation type="submission" date="2015-01" db="EMBL/GenBank/DDBJ databases">
        <title>Comparative genome analysis of Bacillus coagulans HM-08, Clostridium butyricum HM-68, Bacillus subtilis HM-66 and Bacillus paralicheniformis BL-09.</title>
        <authorList>
            <person name="Zhang H."/>
        </authorList>
    </citation>
    <scope>NUCLEOTIDE SEQUENCE [LARGE SCALE GENOMIC DNA]</scope>
    <source>
        <strain evidence="2">HM-08</strain>
    </source>
</reference>
<gene>
    <name evidence="1" type="ORF">SB48_HM08orf01135</name>
</gene>
<keyword evidence="2" id="KW-1185">Reference proteome</keyword>
<name>A0AAN0T2L1_HEYCO</name>
<dbReference type="Proteomes" id="UP000032024">
    <property type="component" value="Chromosome"/>
</dbReference>
<sequence>MARMLTALAKIQMQGFYKKSREKLNQCIEKTESRIFKNGFF</sequence>
<evidence type="ECO:0000313" key="2">
    <source>
        <dbReference type="Proteomes" id="UP000032024"/>
    </source>
</evidence>
<proteinExistence type="predicted"/>